<evidence type="ECO:0000313" key="10">
    <source>
        <dbReference type="EMBL" id="OQP86485.1"/>
    </source>
</evidence>
<dbReference type="EMBL" id="MSPX01000007">
    <property type="protein sequence ID" value="OQP86485.1"/>
    <property type="molecule type" value="Genomic_DNA"/>
</dbReference>
<dbReference type="InterPro" id="IPR006001">
    <property type="entry name" value="Therm_gnt_kin"/>
</dbReference>
<dbReference type="NCBIfam" id="TIGR01313">
    <property type="entry name" value="therm_gnt_kin"/>
    <property type="match status" value="1"/>
</dbReference>
<keyword evidence="7 9" id="KW-0067">ATP-binding</keyword>
<protein>
    <recommendedName>
        <fullName evidence="3 9">Gluconokinase</fullName>
        <ecNumber evidence="3 9">2.7.1.12</ecNumber>
    </recommendedName>
</protein>
<accession>A0ABX3PEQ9</accession>
<organism evidence="10 11">
    <name type="scientific">Xaviernesmea rhizosphaerae</name>
    <dbReference type="NCBI Taxonomy" id="1672749"/>
    <lineage>
        <taxon>Bacteria</taxon>
        <taxon>Pseudomonadati</taxon>
        <taxon>Pseudomonadota</taxon>
        <taxon>Alphaproteobacteria</taxon>
        <taxon>Hyphomicrobiales</taxon>
        <taxon>Rhizobiaceae</taxon>
        <taxon>Rhizobium/Agrobacterium group</taxon>
        <taxon>Xaviernesmea</taxon>
    </lineage>
</organism>
<keyword evidence="4 9" id="KW-0808">Transferase</keyword>
<comment type="pathway">
    <text evidence="1">Carbohydrate acid metabolism.</text>
</comment>
<sequence length="186" mass="19698">MRISGLVVMGVSGCGKSSVAAAVAQQIGGRLIEGDAFHPEANLRKMTLGQPLTDDDRAGWLDRLSGLMTAEIGQGGLPVLACSALKARYRTVLRRAGPGIGFLFLDLDRDAAAIRVATRPDHFMPASLIDSQFAALERPSDEPAVLTVDATAPIDTIVRHTENWLQVLAETPQEGAEPMGAARALV</sequence>
<evidence type="ECO:0000256" key="9">
    <source>
        <dbReference type="RuleBase" id="RU363066"/>
    </source>
</evidence>
<comment type="catalytic activity">
    <reaction evidence="8 9">
        <text>D-gluconate + ATP = 6-phospho-D-gluconate + ADP + H(+)</text>
        <dbReference type="Rhea" id="RHEA:19433"/>
        <dbReference type="ChEBI" id="CHEBI:15378"/>
        <dbReference type="ChEBI" id="CHEBI:18391"/>
        <dbReference type="ChEBI" id="CHEBI:30616"/>
        <dbReference type="ChEBI" id="CHEBI:58759"/>
        <dbReference type="ChEBI" id="CHEBI:456216"/>
        <dbReference type="EC" id="2.7.1.12"/>
    </reaction>
</comment>
<dbReference type="Proteomes" id="UP000192652">
    <property type="component" value="Unassembled WGS sequence"/>
</dbReference>
<dbReference type="EC" id="2.7.1.12" evidence="3 9"/>
<evidence type="ECO:0000256" key="4">
    <source>
        <dbReference type="ARBA" id="ARBA00022679"/>
    </source>
</evidence>
<dbReference type="SUPFAM" id="SSF52540">
    <property type="entry name" value="P-loop containing nucleoside triphosphate hydrolases"/>
    <property type="match status" value="1"/>
</dbReference>
<keyword evidence="5 9" id="KW-0547">Nucleotide-binding</keyword>
<dbReference type="RefSeq" id="WP_081176160.1">
    <property type="nucleotide sequence ID" value="NZ_MSPX01000007.1"/>
</dbReference>
<dbReference type="PANTHER" id="PTHR43442:SF3">
    <property type="entry name" value="GLUCONOKINASE-RELATED"/>
    <property type="match status" value="1"/>
</dbReference>
<evidence type="ECO:0000256" key="6">
    <source>
        <dbReference type="ARBA" id="ARBA00022777"/>
    </source>
</evidence>
<evidence type="ECO:0000313" key="11">
    <source>
        <dbReference type="Proteomes" id="UP000192652"/>
    </source>
</evidence>
<evidence type="ECO:0000256" key="2">
    <source>
        <dbReference type="ARBA" id="ARBA00008420"/>
    </source>
</evidence>
<evidence type="ECO:0000256" key="5">
    <source>
        <dbReference type="ARBA" id="ARBA00022741"/>
    </source>
</evidence>
<comment type="caution">
    <text evidence="10">The sequence shown here is derived from an EMBL/GenBank/DDBJ whole genome shotgun (WGS) entry which is preliminary data.</text>
</comment>
<dbReference type="CDD" id="cd02021">
    <property type="entry name" value="GntK"/>
    <property type="match status" value="1"/>
</dbReference>
<dbReference type="PANTHER" id="PTHR43442">
    <property type="entry name" value="GLUCONOKINASE-RELATED"/>
    <property type="match status" value="1"/>
</dbReference>
<name>A0ABX3PEQ9_9HYPH</name>
<keyword evidence="11" id="KW-1185">Reference proteome</keyword>
<gene>
    <name evidence="10" type="ORF">BTR14_10740</name>
</gene>
<dbReference type="Gene3D" id="3.40.50.300">
    <property type="entry name" value="P-loop containing nucleotide triphosphate hydrolases"/>
    <property type="match status" value="1"/>
</dbReference>
<comment type="similarity">
    <text evidence="2 9">Belongs to the gluconokinase GntK/GntV family.</text>
</comment>
<evidence type="ECO:0000256" key="8">
    <source>
        <dbReference type="ARBA" id="ARBA00048090"/>
    </source>
</evidence>
<proteinExistence type="inferred from homology"/>
<evidence type="ECO:0000256" key="1">
    <source>
        <dbReference type="ARBA" id="ARBA00004761"/>
    </source>
</evidence>
<evidence type="ECO:0000256" key="3">
    <source>
        <dbReference type="ARBA" id="ARBA00012054"/>
    </source>
</evidence>
<dbReference type="InterPro" id="IPR027417">
    <property type="entry name" value="P-loop_NTPase"/>
</dbReference>
<keyword evidence="6 9" id="KW-0418">Kinase</keyword>
<reference evidence="10 11" key="1">
    <citation type="journal article" date="2017" name="Antonie Van Leeuwenhoek">
        <title>Rhizobium rhizosphaerae sp. nov., a novel species isolated from rice rhizosphere.</title>
        <authorList>
            <person name="Zhao J.J."/>
            <person name="Zhang J."/>
            <person name="Zhang R.J."/>
            <person name="Zhang C.W."/>
            <person name="Yin H.Q."/>
            <person name="Zhang X.X."/>
        </authorList>
    </citation>
    <scope>NUCLEOTIDE SEQUENCE [LARGE SCALE GENOMIC DNA]</scope>
    <source>
        <strain evidence="10 11">RD15</strain>
    </source>
</reference>
<evidence type="ECO:0000256" key="7">
    <source>
        <dbReference type="ARBA" id="ARBA00022840"/>
    </source>
</evidence>